<protein>
    <recommendedName>
        <fullName evidence="4">Twin-arginine translocation signal domain-containing protein</fullName>
    </recommendedName>
</protein>
<dbReference type="RefSeq" id="WP_273739949.1">
    <property type="nucleotide sequence ID" value="NZ_JAQIVI010000318.1"/>
</dbReference>
<evidence type="ECO:0000256" key="1">
    <source>
        <dbReference type="SAM" id="MobiDB-lite"/>
    </source>
</evidence>
<feature type="region of interest" description="Disordered" evidence="1">
    <location>
        <begin position="1"/>
        <end position="35"/>
    </location>
</feature>
<dbReference type="Proteomes" id="UP001596383">
    <property type="component" value="Unassembled WGS sequence"/>
</dbReference>
<comment type="caution">
    <text evidence="2">The sequence shown here is derived from an EMBL/GenBank/DDBJ whole genome shotgun (WGS) entry which is preliminary data.</text>
</comment>
<evidence type="ECO:0008006" key="4">
    <source>
        <dbReference type="Google" id="ProtNLM"/>
    </source>
</evidence>
<evidence type="ECO:0000313" key="2">
    <source>
        <dbReference type="EMBL" id="MFC6767020.1"/>
    </source>
</evidence>
<reference evidence="2 3" key="1">
    <citation type="journal article" date="2019" name="Int. J. Syst. Evol. Microbiol.">
        <title>The Global Catalogue of Microorganisms (GCM) 10K type strain sequencing project: providing services to taxonomists for standard genome sequencing and annotation.</title>
        <authorList>
            <consortium name="The Broad Institute Genomics Platform"/>
            <consortium name="The Broad Institute Genome Sequencing Center for Infectious Disease"/>
            <person name="Wu L."/>
            <person name="Ma J."/>
        </authorList>
    </citation>
    <scope>NUCLEOTIDE SEQUENCE [LARGE SCALE GENOMIC DNA]</scope>
    <source>
        <strain evidence="2 3">LMG 29247</strain>
    </source>
</reference>
<feature type="compositionally biased region" description="Basic and acidic residues" evidence="1">
    <location>
        <begin position="1"/>
        <end position="31"/>
    </location>
</feature>
<keyword evidence="3" id="KW-1185">Reference proteome</keyword>
<evidence type="ECO:0000313" key="3">
    <source>
        <dbReference type="Proteomes" id="UP001596383"/>
    </source>
</evidence>
<gene>
    <name evidence="2" type="ORF">ACFQE6_19170</name>
</gene>
<sequence length="402" mass="41405">MTDKRASDSDTDGADDRGNDGDTDRENDDPGNRGFVSRRRLLSALGAAGATGIGTGVAAEQFLGDTERAGIDLEAGAFDLQVHWDVLEGPRPGRSGNSDGAVRIPIEYDADHRSGVVRLRVAHTAVEGNNPAAIWLRGSCPESLGTLGEVATVTLSFADCDTGEPTRLLTSGSMRDVFEDLTTGLALDGAPESDDTDCLQPDAPVCLRLEWDFEGYVGGESATVSLAAIGSQCRHDGQTSPPFSPGSGCPPADSCPCCLDIGKLELEAGGPSGIGKNAIEPGTYSFTEGTAEYELRVTDTESKGSSETVAMAFELVSDDGVSAPNLCRVDVAGGPGSGPGPGTKTYRLWSDGPSGASTSVLTDASGGLLFAQHRTGASSDPNDYHAISHATVAICAADGRCD</sequence>
<dbReference type="EMBL" id="JBHSWV010000318">
    <property type="protein sequence ID" value="MFC6767020.1"/>
    <property type="molecule type" value="Genomic_DNA"/>
</dbReference>
<accession>A0ABD5SV73</accession>
<dbReference type="InterPro" id="IPR006311">
    <property type="entry name" value="TAT_signal"/>
</dbReference>
<dbReference type="PROSITE" id="PS51318">
    <property type="entry name" value="TAT"/>
    <property type="match status" value="1"/>
</dbReference>
<organism evidence="2 3">
    <name type="scientific">Natrinema soli</name>
    <dbReference type="NCBI Taxonomy" id="1930624"/>
    <lineage>
        <taxon>Archaea</taxon>
        <taxon>Methanobacteriati</taxon>
        <taxon>Methanobacteriota</taxon>
        <taxon>Stenosarchaea group</taxon>
        <taxon>Halobacteria</taxon>
        <taxon>Halobacteriales</taxon>
        <taxon>Natrialbaceae</taxon>
        <taxon>Natrinema</taxon>
    </lineage>
</organism>
<proteinExistence type="predicted"/>
<name>A0ABD5SV73_9EURY</name>
<dbReference type="AlphaFoldDB" id="A0ABD5SV73"/>